<sequence>MLHLTFLGTSAGVPTKSRNVTGLAIECLNPFGSAGHQPSRKNKPWILVDCGEATQHQLLKTNISSHQLAVICITHVHGDHCYGLPGMLASMAMSGRKQPLTLIAPQAIESFLKVLKQTTQLYLPFEINFVAIEELLVSKPNSDANSSLETEQVSATVSLDLSATHQLNIEVIKLSHRVDSYGFRLTQTLQTIKLDIDKLKEQGVEPTETWGKLQAGQDVTLEDGRQLKSLDYTHRQVQKLSVVVAGDNDTPQLLSEAVQGASVLVHEATYTQAVLDKIMARPDAFDPMHTPVQRIANFAQSVNLSNLILTHFSARYQPYDDPESKTPNMADIRLEVERYYQGKLWLARDFMRFEISDKGVRQLPS</sequence>
<feature type="binding site" evidence="8">
    <location>
        <position position="79"/>
    </location>
    <ligand>
        <name>Zn(2+)</name>
        <dbReference type="ChEBI" id="CHEBI:29105"/>
        <label>2</label>
        <note>catalytic</note>
    </ligand>
</feature>
<reference evidence="10" key="1">
    <citation type="submission" date="2017-02" db="EMBL/GenBank/DDBJ databases">
        <authorList>
            <person name="Mornico D."/>
        </authorList>
    </citation>
    <scope>NUCLEOTIDE SEQUENCE [LARGE SCALE GENOMIC DNA]</scope>
</reference>
<gene>
    <name evidence="8 9" type="primary">rnz</name>
    <name evidence="9" type="ORF">A1019T_00221</name>
</gene>
<keyword evidence="6 8" id="KW-0378">Hydrolase</keyword>
<evidence type="ECO:0000256" key="5">
    <source>
        <dbReference type="ARBA" id="ARBA00022759"/>
    </source>
</evidence>
<evidence type="ECO:0000256" key="7">
    <source>
        <dbReference type="ARBA" id="ARBA00022833"/>
    </source>
</evidence>
<protein>
    <recommendedName>
        <fullName evidence="8">Ribonuclease Z</fullName>
        <shortName evidence="8">RNase Z</shortName>
        <ecNumber evidence="8">3.1.26.11</ecNumber>
    </recommendedName>
    <alternativeName>
        <fullName evidence="8">tRNA 3 endonuclease</fullName>
    </alternativeName>
    <alternativeName>
        <fullName evidence="8">tRNase Z</fullName>
    </alternativeName>
</protein>
<name>A0A1R4ECS1_9GAMM</name>
<evidence type="ECO:0000256" key="4">
    <source>
        <dbReference type="ARBA" id="ARBA00022723"/>
    </source>
</evidence>
<dbReference type="PANTHER" id="PTHR46018:SF2">
    <property type="entry name" value="ZINC PHOSPHODIESTERASE ELAC PROTEIN 1"/>
    <property type="match status" value="1"/>
</dbReference>
<evidence type="ECO:0000256" key="1">
    <source>
        <dbReference type="ARBA" id="ARBA00011738"/>
    </source>
</evidence>
<keyword evidence="4 8" id="KW-0479">Metal-binding</keyword>
<evidence type="ECO:0000256" key="8">
    <source>
        <dbReference type="HAMAP-Rule" id="MF_01818"/>
    </source>
</evidence>
<dbReference type="Pfam" id="PF23023">
    <property type="entry name" value="Anti-Pycsar_Apyc1"/>
    <property type="match status" value="1"/>
</dbReference>
<dbReference type="SUPFAM" id="SSF56281">
    <property type="entry name" value="Metallo-hydrolase/oxidoreductase"/>
    <property type="match status" value="1"/>
</dbReference>
<evidence type="ECO:0000256" key="6">
    <source>
        <dbReference type="ARBA" id="ARBA00022801"/>
    </source>
</evidence>
<feature type="binding site" evidence="8">
    <location>
        <position position="247"/>
    </location>
    <ligand>
        <name>Zn(2+)</name>
        <dbReference type="ChEBI" id="CHEBI:29105"/>
        <label>1</label>
        <note>catalytic</note>
    </ligand>
</feature>
<evidence type="ECO:0000256" key="2">
    <source>
        <dbReference type="ARBA" id="ARBA00022694"/>
    </source>
</evidence>
<dbReference type="RefSeq" id="WP_077447669.1">
    <property type="nucleotide sequence ID" value="NZ_FUGD01000037.1"/>
</dbReference>
<dbReference type="CDD" id="cd07717">
    <property type="entry name" value="RNaseZ_ZiPD-like_MBL-fold"/>
    <property type="match status" value="1"/>
</dbReference>
<dbReference type="AlphaFoldDB" id="A0A1R4ECS1"/>
<keyword evidence="7 8" id="KW-0862">Zinc</keyword>
<dbReference type="OrthoDB" id="9803916at2"/>
<comment type="cofactor">
    <cofactor evidence="8">
        <name>Zn(2+)</name>
        <dbReference type="ChEBI" id="CHEBI:29105"/>
    </cofactor>
    <text evidence="8">Binds 2 Zn(2+) ions.</text>
</comment>
<dbReference type="HAMAP" id="MF_01818">
    <property type="entry name" value="RNase_Z_BN"/>
    <property type="match status" value="1"/>
</dbReference>
<comment type="function">
    <text evidence="8">Zinc phosphodiesterase, which displays some tRNA 3'-processing endonuclease activity. Probably involved in tRNA maturation, by removing a 3'-trailer from precursor tRNA.</text>
</comment>
<feature type="binding site" evidence="8">
    <location>
        <position position="176"/>
    </location>
    <ligand>
        <name>Zn(2+)</name>
        <dbReference type="ChEBI" id="CHEBI:29105"/>
        <label>1</label>
        <note>catalytic</note>
    </ligand>
</feature>
<dbReference type="InterPro" id="IPR036866">
    <property type="entry name" value="RibonucZ/Hydroxyglut_hydro"/>
</dbReference>
<keyword evidence="5 8" id="KW-0255">Endonuclease</keyword>
<comment type="catalytic activity">
    <reaction evidence="8">
        <text>Endonucleolytic cleavage of RNA, removing extra 3' nucleotides from tRNA precursor, generating 3' termini of tRNAs. A 3'-hydroxy group is left at the tRNA terminus and a 5'-phosphoryl group is left at the trailer molecule.</text>
        <dbReference type="EC" id="3.1.26.11"/>
    </reaction>
</comment>
<evidence type="ECO:0000256" key="3">
    <source>
        <dbReference type="ARBA" id="ARBA00022722"/>
    </source>
</evidence>
<dbReference type="STRING" id="1945520.A1019T_00221"/>
<dbReference type="GO" id="GO:0008270">
    <property type="term" value="F:zinc ion binding"/>
    <property type="evidence" value="ECO:0007669"/>
    <property type="project" value="UniProtKB-UniRule"/>
</dbReference>
<keyword evidence="10" id="KW-1185">Reference proteome</keyword>
<dbReference type="GO" id="GO:0042781">
    <property type="term" value="F:3'-tRNA processing endoribonuclease activity"/>
    <property type="evidence" value="ECO:0007669"/>
    <property type="project" value="UniProtKB-UniRule"/>
</dbReference>
<feature type="binding site" evidence="8">
    <location>
        <position position="311"/>
    </location>
    <ligand>
        <name>Zn(2+)</name>
        <dbReference type="ChEBI" id="CHEBI:29105"/>
        <label>2</label>
        <note>catalytic</note>
    </ligand>
</feature>
<keyword evidence="2 8" id="KW-0819">tRNA processing</keyword>
<dbReference type="PANTHER" id="PTHR46018">
    <property type="entry name" value="ZINC PHOSPHODIESTERASE ELAC PROTEIN 1"/>
    <property type="match status" value="1"/>
</dbReference>
<proteinExistence type="inferred from homology"/>
<comment type="similarity">
    <text evidence="8">Belongs to the RNase Z family.</text>
</comment>
<dbReference type="EC" id="3.1.26.11" evidence="8"/>
<dbReference type="Gene3D" id="3.60.15.10">
    <property type="entry name" value="Ribonuclease Z/Hydroxyacylglutathione hydrolase-like"/>
    <property type="match status" value="1"/>
</dbReference>
<dbReference type="EMBL" id="FUGD01000037">
    <property type="protein sequence ID" value="SJM36260.1"/>
    <property type="molecule type" value="Genomic_DNA"/>
</dbReference>
<comment type="subunit">
    <text evidence="1 8">Homodimer.</text>
</comment>
<evidence type="ECO:0000313" key="9">
    <source>
        <dbReference type="EMBL" id="SJM36260.1"/>
    </source>
</evidence>
<accession>A0A1R4ECS1</accession>
<feature type="binding site" evidence="8">
    <location>
        <position position="80"/>
    </location>
    <ligand>
        <name>Zn(2+)</name>
        <dbReference type="ChEBI" id="CHEBI:29105"/>
        <label>2</label>
        <note>catalytic</note>
    </ligand>
</feature>
<feature type="binding site" evidence="8">
    <location>
        <position position="75"/>
    </location>
    <ligand>
        <name>Zn(2+)</name>
        <dbReference type="ChEBI" id="CHEBI:29105"/>
        <label>1</label>
        <note>catalytic</note>
    </ligand>
</feature>
<dbReference type="InterPro" id="IPR013471">
    <property type="entry name" value="RNase_Z/BN"/>
</dbReference>
<feature type="binding site" evidence="8">
    <location>
        <position position="247"/>
    </location>
    <ligand>
        <name>Zn(2+)</name>
        <dbReference type="ChEBI" id="CHEBI:29105"/>
        <label>2</label>
        <note>catalytic</note>
    </ligand>
</feature>
<keyword evidence="3 8" id="KW-0540">Nuclease</keyword>
<evidence type="ECO:0000313" key="10">
    <source>
        <dbReference type="Proteomes" id="UP000188169"/>
    </source>
</evidence>
<dbReference type="Proteomes" id="UP000188169">
    <property type="component" value="Unassembled WGS sequence"/>
</dbReference>
<feature type="binding site" evidence="8">
    <location>
        <position position="77"/>
    </location>
    <ligand>
        <name>Zn(2+)</name>
        <dbReference type="ChEBI" id="CHEBI:29105"/>
        <label>1</label>
        <note>catalytic</note>
    </ligand>
</feature>
<feature type="active site" description="Proton acceptor" evidence="8">
    <location>
        <position position="79"/>
    </location>
</feature>
<organism evidence="9 10">
    <name type="scientific">Psychrobacter pasteurii</name>
    <dbReference type="NCBI Taxonomy" id="1945520"/>
    <lineage>
        <taxon>Bacteria</taxon>
        <taxon>Pseudomonadati</taxon>
        <taxon>Pseudomonadota</taxon>
        <taxon>Gammaproteobacteria</taxon>
        <taxon>Moraxellales</taxon>
        <taxon>Moraxellaceae</taxon>
        <taxon>Psychrobacter</taxon>
    </lineage>
</organism>